<evidence type="ECO:0000256" key="1">
    <source>
        <dbReference type="SAM" id="MobiDB-lite"/>
    </source>
</evidence>
<feature type="region of interest" description="Disordered" evidence="1">
    <location>
        <begin position="130"/>
        <end position="151"/>
    </location>
</feature>
<reference evidence="2" key="1">
    <citation type="submission" date="2023-06" db="EMBL/GenBank/DDBJ databases">
        <title>Genome-scale phylogeny and comparative genomics of the fungal order Sordariales.</title>
        <authorList>
            <consortium name="Lawrence Berkeley National Laboratory"/>
            <person name="Hensen N."/>
            <person name="Bonometti L."/>
            <person name="Westerberg I."/>
            <person name="Brannstrom I.O."/>
            <person name="Guillou S."/>
            <person name="Cros-Aarteil S."/>
            <person name="Calhoun S."/>
            <person name="Haridas S."/>
            <person name="Kuo A."/>
            <person name="Mondo S."/>
            <person name="Pangilinan J."/>
            <person name="Riley R."/>
            <person name="LaButti K."/>
            <person name="Andreopoulos B."/>
            <person name="Lipzen A."/>
            <person name="Chen C."/>
            <person name="Yanf M."/>
            <person name="Daum C."/>
            <person name="Ng V."/>
            <person name="Clum A."/>
            <person name="Steindorff A."/>
            <person name="Ohm R."/>
            <person name="Martin F."/>
            <person name="Silar P."/>
            <person name="Natvig D."/>
            <person name="Lalanne C."/>
            <person name="Gautier V."/>
            <person name="Ament-velasquez S.L."/>
            <person name="Kruys A."/>
            <person name="Hutchinson M.I."/>
            <person name="Powell A.J."/>
            <person name="Barry K."/>
            <person name="Miller A.N."/>
            <person name="Grigoriev I.V."/>
            <person name="Debuchy R."/>
            <person name="Gladieux P."/>
            <person name="Thoren M.H."/>
            <person name="Johannesson H."/>
        </authorList>
    </citation>
    <scope>NUCLEOTIDE SEQUENCE</scope>
    <source>
        <strain evidence="2">SMH3187-1</strain>
    </source>
</reference>
<feature type="region of interest" description="Disordered" evidence="1">
    <location>
        <begin position="1"/>
        <end position="72"/>
    </location>
</feature>
<dbReference type="Proteomes" id="UP001172155">
    <property type="component" value="Unassembled WGS sequence"/>
</dbReference>
<dbReference type="AlphaFoldDB" id="A0AA40KCU1"/>
<evidence type="ECO:0000313" key="2">
    <source>
        <dbReference type="EMBL" id="KAK0754171.1"/>
    </source>
</evidence>
<feature type="compositionally biased region" description="Low complexity" evidence="1">
    <location>
        <begin position="25"/>
        <end position="38"/>
    </location>
</feature>
<organism evidence="2 3">
    <name type="scientific">Schizothecium vesticola</name>
    <dbReference type="NCBI Taxonomy" id="314040"/>
    <lineage>
        <taxon>Eukaryota</taxon>
        <taxon>Fungi</taxon>
        <taxon>Dikarya</taxon>
        <taxon>Ascomycota</taxon>
        <taxon>Pezizomycotina</taxon>
        <taxon>Sordariomycetes</taxon>
        <taxon>Sordariomycetidae</taxon>
        <taxon>Sordariales</taxon>
        <taxon>Schizotheciaceae</taxon>
        <taxon>Schizothecium</taxon>
    </lineage>
</organism>
<proteinExistence type="predicted"/>
<sequence>MDPQKSSSEPPSPSPSNQPPRKGSRTSSSTPRASTSDLKPPKSPTPSSSKDRLLSGVSKMTSWLSTSEPSAQALKQHKKDAFARAGIPLEKPDAQVHAKLHAPIGEIPQDAIRAVGGLTPEEVARRKAAERRQKLQDVPYDGGSRGCPIDM</sequence>
<dbReference type="EMBL" id="JAUKUD010000001">
    <property type="protein sequence ID" value="KAK0754171.1"/>
    <property type="molecule type" value="Genomic_DNA"/>
</dbReference>
<evidence type="ECO:0000313" key="3">
    <source>
        <dbReference type="Proteomes" id="UP001172155"/>
    </source>
</evidence>
<feature type="compositionally biased region" description="Polar residues" evidence="1">
    <location>
        <begin position="58"/>
        <end position="70"/>
    </location>
</feature>
<gene>
    <name evidence="2" type="ORF">B0T18DRAFT_386085</name>
</gene>
<comment type="caution">
    <text evidence="2">The sequence shown here is derived from an EMBL/GenBank/DDBJ whole genome shotgun (WGS) entry which is preliminary data.</text>
</comment>
<protein>
    <submittedName>
        <fullName evidence="2">Uncharacterized protein</fullName>
    </submittedName>
</protein>
<accession>A0AA40KCU1</accession>
<name>A0AA40KCU1_9PEZI</name>
<keyword evidence="3" id="KW-1185">Reference proteome</keyword>